<dbReference type="Gene3D" id="3.10.520.10">
    <property type="entry name" value="ApbE-like domains"/>
    <property type="match status" value="2"/>
</dbReference>
<dbReference type="SUPFAM" id="SSF143631">
    <property type="entry name" value="ApbE-like"/>
    <property type="match status" value="1"/>
</dbReference>
<keyword evidence="11" id="KW-0449">Lipoprotein</keyword>
<evidence type="ECO:0000256" key="2">
    <source>
        <dbReference type="ARBA" id="ARBA00011955"/>
    </source>
</evidence>
<dbReference type="Pfam" id="PF02424">
    <property type="entry name" value="ApbE"/>
    <property type="match status" value="2"/>
</dbReference>
<dbReference type="GO" id="GO:0016740">
    <property type="term" value="F:transferase activity"/>
    <property type="evidence" value="ECO:0007669"/>
    <property type="project" value="UniProtKB-KW"/>
</dbReference>
<dbReference type="RefSeq" id="WP_045247394.1">
    <property type="nucleotide sequence ID" value="NZ_DAIQHQ010000011.1"/>
</dbReference>
<proteinExistence type="predicted"/>
<evidence type="ECO:0000256" key="1">
    <source>
        <dbReference type="ARBA" id="ARBA00001946"/>
    </source>
</evidence>
<keyword evidence="7" id="KW-0274">FAD</keyword>
<dbReference type="AlphaFoldDB" id="A0A0F0LUB6"/>
<organism evidence="11 12">
    <name type="scientific">Microbacterium ginsengisoli</name>
    <dbReference type="NCBI Taxonomy" id="400772"/>
    <lineage>
        <taxon>Bacteria</taxon>
        <taxon>Bacillati</taxon>
        <taxon>Actinomycetota</taxon>
        <taxon>Actinomycetes</taxon>
        <taxon>Micrococcales</taxon>
        <taxon>Microbacteriaceae</taxon>
        <taxon>Microbacterium</taxon>
    </lineage>
</organism>
<reference evidence="11 12" key="1">
    <citation type="submission" date="2015-02" db="EMBL/GenBank/DDBJ databases">
        <title>Draft genome sequences of ten Microbacterium spp. with emphasis on heavy metal contaminated environments.</title>
        <authorList>
            <person name="Corretto E."/>
        </authorList>
    </citation>
    <scope>NUCLEOTIDE SEQUENCE [LARGE SCALE GENOMIC DNA]</scope>
    <source>
        <strain evidence="11 12">DSM 18659</strain>
    </source>
</reference>
<keyword evidence="5" id="KW-0808">Transferase</keyword>
<keyword evidence="8" id="KW-0460">Magnesium</keyword>
<keyword evidence="4" id="KW-0285">Flavoprotein</keyword>
<evidence type="ECO:0000313" key="11">
    <source>
        <dbReference type="EMBL" id="KJL36698.1"/>
    </source>
</evidence>
<comment type="cofactor">
    <cofactor evidence="1">
        <name>Mg(2+)</name>
        <dbReference type="ChEBI" id="CHEBI:18420"/>
    </cofactor>
</comment>
<evidence type="ECO:0000256" key="8">
    <source>
        <dbReference type="ARBA" id="ARBA00022842"/>
    </source>
</evidence>
<gene>
    <name evidence="11" type="primary">apbE_1</name>
    <name evidence="11" type="ORF">RR49_01449</name>
</gene>
<evidence type="ECO:0000256" key="5">
    <source>
        <dbReference type="ARBA" id="ARBA00022679"/>
    </source>
</evidence>
<name>A0A0F0LUB6_9MICO</name>
<evidence type="ECO:0000256" key="10">
    <source>
        <dbReference type="ARBA" id="ARBA00048540"/>
    </source>
</evidence>
<keyword evidence="12" id="KW-1185">Reference proteome</keyword>
<comment type="caution">
    <text evidence="11">The sequence shown here is derived from an EMBL/GenBank/DDBJ whole genome shotgun (WGS) entry which is preliminary data.</text>
</comment>
<dbReference type="STRING" id="400772.RR49_01449"/>
<dbReference type="InterPro" id="IPR003374">
    <property type="entry name" value="ApbE-like_sf"/>
</dbReference>
<dbReference type="EMBL" id="JYIY01000072">
    <property type="protein sequence ID" value="KJL36698.1"/>
    <property type="molecule type" value="Genomic_DNA"/>
</dbReference>
<dbReference type="Proteomes" id="UP000033451">
    <property type="component" value="Unassembled WGS sequence"/>
</dbReference>
<accession>A0A0F0LUB6</accession>
<keyword evidence="6" id="KW-0479">Metal-binding</keyword>
<evidence type="ECO:0000256" key="6">
    <source>
        <dbReference type="ARBA" id="ARBA00022723"/>
    </source>
</evidence>
<dbReference type="InterPro" id="IPR024932">
    <property type="entry name" value="ApbE"/>
</dbReference>
<dbReference type="GO" id="GO:0046872">
    <property type="term" value="F:metal ion binding"/>
    <property type="evidence" value="ECO:0007669"/>
    <property type="project" value="UniProtKB-KW"/>
</dbReference>
<dbReference type="PANTHER" id="PTHR30040">
    <property type="entry name" value="THIAMINE BIOSYNTHESIS LIPOPROTEIN APBE"/>
    <property type="match status" value="1"/>
</dbReference>
<dbReference type="PATRIC" id="fig|400772.4.peg.1471"/>
<dbReference type="OrthoDB" id="9778595at2"/>
<dbReference type="EC" id="2.7.1.180" evidence="2"/>
<evidence type="ECO:0000256" key="3">
    <source>
        <dbReference type="ARBA" id="ARBA00016337"/>
    </source>
</evidence>
<evidence type="ECO:0000256" key="4">
    <source>
        <dbReference type="ARBA" id="ARBA00022630"/>
    </source>
</evidence>
<evidence type="ECO:0000256" key="7">
    <source>
        <dbReference type="ARBA" id="ARBA00022827"/>
    </source>
</evidence>
<comment type="catalytic activity">
    <reaction evidence="10">
        <text>L-threonyl-[protein] + FAD = FMN-L-threonyl-[protein] + AMP + H(+)</text>
        <dbReference type="Rhea" id="RHEA:36847"/>
        <dbReference type="Rhea" id="RHEA-COMP:11060"/>
        <dbReference type="Rhea" id="RHEA-COMP:11061"/>
        <dbReference type="ChEBI" id="CHEBI:15378"/>
        <dbReference type="ChEBI" id="CHEBI:30013"/>
        <dbReference type="ChEBI" id="CHEBI:57692"/>
        <dbReference type="ChEBI" id="CHEBI:74257"/>
        <dbReference type="ChEBI" id="CHEBI:456215"/>
        <dbReference type="EC" id="2.7.1.180"/>
    </reaction>
</comment>
<protein>
    <recommendedName>
        <fullName evidence="3">FAD:protein FMN transferase</fullName>
        <ecNumber evidence="2">2.7.1.180</ecNumber>
    </recommendedName>
    <alternativeName>
        <fullName evidence="9">Flavin transferase</fullName>
    </alternativeName>
</protein>
<dbReference type="PANTHER" id="PTHR30040:SF2">
    <property type="entry name" value="FAD:PROTEIN FMN TRANSFERASE"/>
    <property type="match status" value="1"/>
</dbReference>
<evidence type="ECO:0000313" key="12">
    <source>
        <dbReference type="Proteomes" id="UP000033451"/>
    </source>
</evidence>
<evidence type="ECO:0000256" key="9">
    <source>
        <dbReference type="ARBA" id="ARBA00031306"/>
    </source>
</evidence>
<sequence length="271" mass="28013">MSAELHRTVRVADVMGMVISVHVLTHAPTVAGVDDATADAFAELRDIDRVFSTYRSDSDVSRLRRGELTLAAADPRVAEVARACEEAEAVTRGLFSARFGGAFDPTGYVKGWAVESVARGHLGALLENADVAAWAINAGGDMQVATAAGLDRDWRVGIADPARPGQLAAVVELRDGAVATSGTAERGAHILDPRTGRAALGATSSTVVADSLAVADVWATVGVVAGIDDLGWIRECPGRSGMVIGAGGRTRRWVSGVEVAAAAGDPFRVSA</sequence>